<keyword evidence="1" id="KW-0805">Transcription regulation</keyword>
<dbReference type="Gene3D" id="1.10.357.10">
    <property type="entry name" value="Tetracycline Repressor, domain 2"/>
    <property type="match status" value="1"/>
</dbReference>
<dbReference type="InterPro" id="IPR049484">
    <property type="entry name" value="Rv0078-like_C"/>
</dbReference>
<protein>
    <submittedName>
        <fullName evidence="6">TetR/AcrR family transcriptional regulator</fullName>
    </submittedName>
</protein>
<dbReference type="SUPFAM" id="SSF48498">
    <property type="entry name" value="Tetracyclin repressor-like, C-terminal domain"/>
    <property type="match status" value="1"/>
</dbReference>
<name>A0ABU5XXW6_9MYCO</name>
<proteinExistence type="predicted"/>
<dbReference type="PANTHER" id="PTHR30055:SF234">
    <property type="entry name" value="HTH-TYPE TRANSCRIPTIONAL REGULATOR BETI"/>
    <property type="match status" value="1"/>
</dbReference>
<evidence type="ECO:0000256" key="3">
    <source>
        <dbReference type="ARBA" id="ARBA00023163"/>
    </source>
</evidence>
<dbReference type="SUPFAM" id="SSF46689">
    <property type="entry name" value="Homeodomain-like"/>
    <property type="match status" value="1"/>
</dbReference>
<feature type="DNA-binding region" description="H-T-H motif" evidence="4">
    <location>
        <begin position="47"/>
        <end position="66"/>
    </location>
</feature>
<evidence type="ECO:0000313" key="6">
    <source>
        <dbReference type="EMBL" id="MEB3032770.1"/>
    </source>
</evidence>
<dbReference type="InterPro" id="IPR036271">
    <property type="entry name" value="Tet_transcr_reg_TetR-rel_C_sf"/>
</dbReference>
<feature type="domain" description="HTH tetR-type" evidence="5">
    <location>
        <begin position="24"/>
        <end position="84"/>
    </location>
</feature>
<organism evidence="6 7">
    <name type="scientific">[Mycobacterium] nativiensis</name>
    <dbReference type="NCBI Taxonomy" id="2855503"/>
    <lineage>
        <taxon>Bacteria</taxon>
        <taxon>Bacillati</taxon>
        <taxon>Actinomycetota</taxon>
        <taxon>Actinomycetes</taxon>
        <taxon>Mycobacteriales</taxon>
        <taxon>Mycobacteriaceae</taxon>
        <taxon>Mycolicibacter</taxon>
    </lineage>
</organism>
<evidence type="ECO:0000259" key="5">
    <source>
        <dbReference type="PROSITE" id="PS50977"/>
    </source>
</evidence>
<dbReference type="Pfam" id="PF21351">
    <property type="entry name" value="TetR_C_41"/>
    <property type="match status" value="1"/>
</dbReference>
<sequence length="213" mass="22598">MQPADNVQTACTEIKRRTQAERSAATRAALTAAARRLWGARGFAAVGTPEIAEAAGVTRGAMYHQFPDKAALFLAVVEAVETDLMARLAEAVAASAATTPAAALRSAADSWLVVADDPEVRQLLLLDAPNVLGWDGFRDVAQRYSLGMTEQLLSEAMKAGQLPHQPVRALAHVLIGALDEAAMLVATADDRDQTRADVTTVVHRLLDAMLTDG</sequence>
<accession>A0ABU5XXW6</accession>
<dbReference type="InterPro" id="IPR050109">
    <property type="entry name" value="HTH-type_TetR-like_transc_reg"/>
</dbReference>
<keyword evidence="3" id="KW-0804">Transcription</keyword>
<dbReference type="PROSITE" id="PS50977">
    <property type="entry name" value="HTH_TETR_2"/>
    <property type="match status" value="1"/>
</dbReference>
<comment type="caution">
    <text evidence="6">The sequence shown here is derived from an EMBL/GenBank/DDBJ whole genome shotgun (WGS) entry which is preliminary data.</text>
</comment>
<evidence type="ECO:0000256" key="4">
    <source>
        <dbReference type="PROSITE-ProRule" id="PRU00335"/>
    </source>
</evidence>
<dbReference type="InterPro" id="IPR001647">
    <property type="entry name" value="HTH_TetR"/>
</dbReference>
<dbReference type="Pfam" id="PF00440">
    <property type="entry name" value="TetR_N"/>
    <property type="match status" value="1"/>
</dbReference>
<evidence type="ECO:0000256" key="2">
    <source>
        <dbReference type="ARBA" id="ARBA00023125"/>
    </source>
</evidence>
<keyword evidence="2 4" id="KW-0238">DNA-binding</keyword>
<evidence type="ECO:0000256" key="1">
    <source>
        <dbReference type="ARBA" id="ARBA00023015"/>
    </source>
</evidence>
<dbReference type="RefSeq" id="WP_224976015.1">
    <property type="nucleotide sequence ID" value="NZ_JAYJJU010000013.1"/>
</dbReference>
<dbReference type="PRINTS" id="PR00455">
    <property type="entry name" value="HTHTETR"/>
</dbReference>
<keyword evidence="7" id="KW-1185">Reference proteome</keyword>
<dbReference type="EMBL" id="JAYJJU010000013">
    <property type="protein sequence ID" value="MEB3032770.1"/>
    <property type="molecule type" value="Genomic_DNA"/>
</dbReference>
<reference evidence="6 7" key="1">
    <citation type="submission" date="2023-12" db="EMBL/GenBank/DDBJ databases">
        <title>Description of new species of Mycobacterium terrae complex isolated from sewage at the Sao Paulo Zoological Park Foundation in Brazil.</title>
        <authorList>
            <person name="Romagnoli C.L."/>
            <person name="Conceicao E.C."/>
            <person name="Machado E."/>
            <person name="Barreto L.B.P.F."/>
            <person name="Sharma A."/>
            <person name="Silva N.M."/>
            <person name="Marques L.E."/>
            <person name="Juliana M.A."/>
            <person name="Lourenco M.C.S."/>
            <person name="Digiampietri L.A."/>
            <person name="Suffys P.N."/>
            <person name="Viana-Niero C."/>
        </authorList>
    </citation>
    <scope>NUCLEOTIDE SEQUENCE [LARGE SCALE GENOMIC DNA]</scope>
    <source>
        <strain evidence="6 7">MYC340</strain>
    </source>
</reference>
<dbReference type="InterPro" id="IPR009057">
    <property type="entry name" value="Homeodomain-like_sf"/>
</dbReference>
<dbReference type="PANTHER" id="PTHR30055">
    <property type="entry name" value="HTH-TYPE TRANSCRIPTIONAL REGULATOR RUTR"/>
    <property type="match status" value="1"/>
</dbReference>
<gene>
    <name evidence="6" type="ORF">KV113_14520</name>
</gene>
<evidence type="ECO:0000313" key="7">
    <source>
        <dbReference type="Proteomes" id="UP001298593"/>
    </source>
</evidence>
<dbReference type="Proteomes" id="UP001298593">
    <property type="component" value="Unassembled WGS sequence"/>
</dbReference>